<keyword evidence="2" id="KW-0719">Serine esterase</keyword>
<reference evidence="11" key="1">
    <citation type="submission" date="2020-07" db="EMBL/GenBank/DDBJ databases">
        <title>Multicomponent nature underlies the extraordinary mechanical properties of spider dragline silk.</title>
        <authorList>
            <person name="Kono N."/>
            <person name="Nakamura H."/>
            <person name="Mori M."/>
            <person name="Yoshida Y."/>
            <person name="Ohtoshi R."/>
            <person name="Malay A.D."/>
            <person name="Moran D.A.P."/>
            <person name="Tomita M."/>
            <person name="Numata K."/>
            <person name="Arakawa K."/>
        </authorList>
    </citation>
    <scope>NUCLEOTIDE SEQUENCE</scope>
</reference>
<keyword evidence="6" id="KW-0325">Glycoprotein</keyword>
<comment type="catalytic activity">
    <reaction evidence="7">
        <text>acetylcholine + H2O = choline + acetate + H(+)</text>
        <dbReference type="Rhea" id="RHEA:17561"/>
        <dbReference type="ChEBI" id="CHEBI:15354"/>
        <dbReference type="ChEBI" id="CHEBI:15355"/>
        <dbReference type="ChEBI" id="CHEBI:15377"/>
        <dbReference type="ChEBI" id="CHEBI:15378"/>
        <dbReference type="ChEBI" id="CHEBI:30089"/>
        <dbReference type="EC" id="3.1.1.7"/>
    </reaction>
</comment>
<organism evidence="11 12">
    <name type="scientific">Trichonephila clavata</name>
    <name type="common">Joro spider</name>
    <name type="synonym">Nephila clavata</name>
    <dbReference type="NCBI Taxonomy" id="2740835"/>
    <lineage>
        <taxon>Eukaryota</taxon>
        <taxon>Metazoa</taxon>
        <taxon>Ecdysozoa</taxon>
        <taxon>Arthropoda</taxon>
        <taxon>Chelicerata</taxon>
        <taxon>Arachnida</taxon>
        <taxon>Araneae</taxon>
        <taxon>Araneomorphae</taxon>
        <taxon>Entelegynae</taxon>
        <taxon>Araneoidea</taxon>
        <taxon>Nephilidae</taxon>
        <taxon>Trichonephila</taxon>
    </lineage>
</organism>
<evidence type="ECO:0000256" key="2">
    <source>
        <dbReference type="ARBA" id="ARBA00022487"/>
    </source>
</evidence>
<dbReference type="PROSITE" id="PS00122">
    <property type="entry name" value="CARBOXYLESTERASE_B_1"/>
    <property type="match status" value="1"/>
</dbReference>
<evidence type="ECO:0000256" key="6">
    <source>
        <dbReference type="ARBA" id="ARBA00023180"/>
    </source>
</evidence>
<dbReference type="GO" id="GO:0005615">
    <property type="term" value="C:extracellular space"/>
    <property type="evidence" value="ECO:0007669"/>
    <property type="project" value="TreeGrafter"/>
</dbReference>
<comment type="similarity">
    <text evidence="1 9">Belongs to the type-B carboxylesterase/lipase family.</text>
</comment>
<dbReference type="FunFam" id="3.40.50.1820:FF:000029">
    <property type="entry name" value="Acetylcholinesterase"/>
    <property type="match status" value="1"/>
</dbReference>
<dbReference type="PANTHER" id="PTHR43918">
    <property type="entry name" value="ACETYLCHOLINESTERASE"/>
    <property type="match status" value="1"/>
</dbReference>
<evidence type="ECO:0000256" key="5">
    <source>
        <dbReference type="ARBA" id="ARBA00023157"/>
    </source>
</evidence>
<gene>
    <name evidence="11" type="ORF">TNCT_252851</name>
</gene>
<comment type="caution">
    <text evidence="11">The sequence shown here is derived from an EMBL/GenBank/DDBJ whole genome shotgun (WGS) entry which is preliminary data.</text>
</comment>
<dbReference type="InterPro" id="IPR029058">
    <property type="entry name" value="AB_hydrolase_fold"/>
</dbReference>
<feature type="active site" description="Charge relay system" evidence="8">
    <location>
        <position position="341"/>
    </location>
</feature>
<evidence type="ECO:0000313" key="11">
    <source>
        <dbReference type="EMBL" id="GFQ64884.1"/>
    </source>
</evidence>
<feature type="active site" description="Acyl-ester intermediate" evidence="8">
    <location>
        <position position="211"/>
    </location>
</feature>
<accession>A0A8X6GDN2</accession>
<keyword evidence="9" id="KW-0732">Signal</keyword>
<dbReference type="PRINTS" id="PR00878">
    <property type="entry name" value="CHOLNESTRASE"/>
</dbReference>
<dbReference type="GO" id="GO:0003990">
    <property type="term" value="F:acetylcholinesterase activity"/>
    <property type="evidence" value="ECO:0007669"/>
    <property type="project" value="UniProtKB-EC"/>
</dbReference>
<dbReference type="OrthoDB" id="408631at2759"/>
<dbReference type="GO" id="GO:0005886">
    <property type="term" value="C:plasma membrane"/>
    <property type="evidence" value="ECO:0007669"/>
    <property type="project" value="TreeGrafter"/>
</dbReference>
<evidence type="ECO:0000256" key="7">
    <source>
        <dbReference type="ARBA" id="ARBA00048484"/>
    </source>
</evidence>
<evidence type="ECO:0000256" key="3">
    <source>
        <dbReference type="ARBA" id="ARBA00022801"/>
    </source>
</evidence>
<dbReference type="InterPro" id="IPR019819">
    <property type="entry name" value="Carboxylesterase_B_CS"/>
</dbReference>
<dbReference type="Pfam" id="PF00135">
    <property type="entry name" value="COesterase"/>
    <property type="match status" value="1"/>
</dbReference>
<feature type="chain" id="PRO_5036517333" description="Carboxylic ester hydrolase" evidence="9">
    <location>
        <begin position="21"/>
        <end position="542"/>
    </location>
</feature>
<evidence type="ECO:0000256" key="8">
    <source>
        <dbReference type="PIRSR" id="PIRSR600997-1"/>
    </source>
</evidence>
<evidence type="ECO:0000256" key="1">
    <source>
        <dbReference type="ARBA" id="ARBA00005964"/>
    </source>
</evidence>
<dbReference type="InterPro" id="IPR050654">
    <property type="entry name" value="AChE-related_enzymes"/>
</dbReference>
<keyword evidence="5" id="KW-1015">Disulfide bond</keyword>
<protein>
    <recommendedName>
        <fullName evidence="9">Carboxylic ester hydrolase</fullName>
        <ecNumber evidence="9">3.1.1.-</ecNumber>
    </recommendedName>
</protein>
<dbReference type="AlphaFoldDB" id="A0A8X6GDN2"/>
<dbReference type="EMBL" id="BMAO01020074">
    <property type="protein sequence ID" value="GFQ64884.1"/>
    <property type="molecule type" value="Genomic_DNA"/>
</dbReference>
<dbReference type="GO" id="GO:0019695">
    <property type="term" value="P:choline metabolic process"/>
    <property type="evidence" value="ECO:0007669"/>
    <property type="project" value="TreeGrafter"/>
</dbReference>
<name>A0A8X6GDN2_TRICU</name>
<dbReference type="InterPro" id="IPR000997">
    <property type="entry name" value="Cholinesterase"/>
</dbReference>
<dbReference type="GO" id="GO:0006581">
    <property type="term" value="P:acetylcholine catabolic process"/>
    <property type="evidence" value="ECO:0007669"/>
    <property type="project" value="TreeGrafter"/>
</dbReference>
<dbReference type="PROSITE" id="PS00941">
    <property type="entry name" value="CARBOXYLESTERASE_B_2"/>
    <property type="match status" value="1"/>
</dbReference>
<keyword evidence="3 9" id="KW-0378">Hydrolase</keyword>
<dbReference type="InterPro" id="IPR019826">
    <property type="entry name" value="Carboxylesterase_B_AS"/>
</dbReference>
<dbReference type="EC" id="3.1.1.-" evidence="9"/>
<dbReference type="InterPro" id="IPR002018">
    <property type="entry name" value="CarbesteraseB"/>
</dbReference>
<feature type="signal peptide" evidence="9">
    <location>
        <begin position="1"/>
        <end position="20"/>
    </location>
</feature>
<evidence type="ECO:0000313" key="12">
    <source>
        <dbReference type="Proteomes" id="UP000887116"/>
    </source>
</evidence>
<evidence type="ECO:0000256" key="4">
    <source>
        <dbReference type="ARBA" id="ARBA00022867"/>
    </source>
</evidence>
<proteinExistence type="inferred from homology"/>
<dbReference type="Proteomes" id="UP000887116">
    <property type="component" value="Unassembled WGS sequence"/>
</dbReference>
<evidence type="ECO:0000259" key="10">
    <source>
        <dbReference type="Pfam" id="PF00135"/>
    </source>
</evidence>
<keyword evidence="4" id="KW-0531">Neurotransmitter degradation</keyword>
<feature type="active site" description="Charge relay system" evidence="8">
    <location>
        <position position="456"/>
    </location>
</feature>
<dbReference type="Gene3D" id="3.40.50.1820">
    <property type="entry name" value="alpha/beta hydrolase"/>
    <property type="match status" value="1"/>
</dbReference>
<evidence type="ECO:0000256" key="9">
    <source>
        <dbReference type="RuleBase" id="RU361235"/>
    </source>
</evidence>
<keyword evidence="12" id="KW-1185">Reference proteome</keyword>
<feature type="domain" description="Carboxylesterase type B" evidence="10">
    <location>
        <begin position="21"/>
        <end position="536"/>
    </location>
</feature>
<dbReference type="PANTHER" id="PTHR43918:SF4">
    <property type="entry name" value="CARBOXYLIC ESTER HYDROLASE"/>
    <property type="match status" value="1"/>
</dbReference>
<sequence>MRRKQFLVLLWCFSGIAVIADRIIETTNGLIQGVKVASGDLEVEAFLSIPYAEPPVGDLRFQKPVPKTSWTGVYDASKLPPTCFQNATGNFYWEPNIENMTEDCLYLNIWVPYSSKSNKLKPIVFYIHGGAFNLGSGNQKLFDGVKLAKFGDIIVANLNYRLGSFGLFSAFIEEANGNMAIYDQVLALKWLWKNAKSFGGDPDHIVLQGESSGAMCISNHLVSPMTKGMVKRAILQSGSATVPLVLDNNAKLYSDSQTFASKVGCANESFTLKNNPKAIVQCLKSLPPEALAVGDGFLKRTNPVTFIPRIGDELFPRPFTNELKEGNFKDVELLIGVNKLEGALFVSISAPQYFGTYGNGGVRVSKAFAHQTISLMFTFLGQRSPRKIADFYIKPIKNGNSEKYVQAISLALGDVLIDCGVIFHAEYYSLRNPVYFYVLDRRPSSTPLAEWMETSHYDELQYVFGNPMFANFTPEEERFSRRLMARWVAFIKEGNPNIPDEINWPVFTWGAPKYLLLKDEEEVVLKRHDDNRCEFWRERFQA</sequence>
<dbReference type="SUPFAM" id="SSF53474">
    <property type="entry name" value="alpha/beta-Hydrolases"/>
    <property type="match status" value="1"/>
</dbReference>